<dbReference type="InterPro" id="IPR050275">
    <property type="entry name" value="PGM_Phosphatase"/>
</dbReference>
<gene>
    <name evidence="1" type="ORF">AVDCRST_MAG29-696</name>
</gene>
<dbReference type="PANTHER" id="PTHR48100:SF51">
    <property type="entry name" value="PHOSPHOGLYCERATE MUTASE"/>
    <property type="match status" value="1"/>
</dbReference>
<dbReference type="AlphaFoldDB" id="A0A6J4L7V4"/>
<dbReference type="Pfam" id="PF00300">
    <property type="entry name" value="His_Phos_1"/>
    <property type="match status" value="1"/>
</dbReference>
<name>A0A6J4L7V4_9ACTN</name>
<accession>A0A6J4L7V4</accession>
<dbReference type="InterPro" id="IPR013078">
    <property type="entry name" value="His_Pase_superF_clade-1"/>
</dbReference>
<sequence length="217" mass="24270">MSKPRTVVHLLRHGEVHNPEGVLYGRLPDYHLSELGHAMAQRVGDWFTPNDIIHVVSSPLERARETARPLAARLGADVIIDSRVIEAGNSFEGKTFGVGDGALHHPAVWWRLRNPFRPSWGEPYRQIAARMMQAVNDARATAEGREIVIVSHQLPVWIARRTVEGRRYVHDPRRRQCQLASVTSITFSGPDIVGVAYNEPARDLVPVRAKKNFVAGA</sequence>
<protein>
    <submittedName>
        <fullName evidence="1">Hypothetical, related to broad specificity phosphatases COG0406</fullName>
    </submittedName>
</protein>
<reference evidence="1" key="1">
    <citation type="submission" date="2020-02" db="EMBL/GenBank/DDBJ databases">
        <authorList>
            <person name="Meier V. D."/>
        </authorList>
    </citation>
    <scope>NUCLEOTIDE SEQUENCE</scope>
    <source>
        <strain evidence="1">AVDCRST_MAG29</strain>
    </source>
</reference>
<organism evidence="1">
    <name type="scientific">uncultured Nocardioidaceae bacterium</name>
    <dbReference type="NCBI Taxonomy" id="253824"/>
    <lineage>
        <taxon>Bacteria</taxon>
        <taxon>Bacillati</taxon>
        <taxon>Actinomycetota</taxon>
        <taxon>Actinomycetes</taxon>
        <taxon>Propionibacteriales</taxon>
        <taxon>Nocardioidaceae</taxon>
        <taxon>environmental samples</taxon>
    </lineage>
</organism>
<dbReference type="SMART" id="SM00855">
    <property type="entry name" value="PGAM"/>
    <property type="match status" value="1"/>
</dbReference>
<dbReference type="GO" id="GO:0016791">
    <property type="term" value="F:phosphatase activity"/>
    <property type="evidence" value="ECO:0007669"/>
    <property type="project" value="TreeGrafter"/>
</dbReference>
<dbReference type="SUPFAM" id="SSF53254">
    <property type="entry name" value="Phosphoglycerate mutase-like"/>
    <property type="match status" value="1"/>
</dbReference>
<evidence type="ECO:0000313" key="1">
    <source>
        <dbReference type="EMBL" id="CAA9325290.1"/>
    </source>
</evidence>
<dbReference type="Gene3D" id="3.40.50.1240">
    <property type="entry name" value="Phosphoglycerate mutase-like"/>
    <property type="match status" value="1"/>
</dbReference>
<proteinExistence type="predicted"/>
<dbReference type="InterPro" id="IPR029033">
    <property type="entry name" value="His_PPase_superfam"/>
</dbReference>
<dbReference type="EMBL" id="CADCUG010000041">
    <property type="protein sequence ID" value="CAA9325290.1"/>
    <property type="molecule type" value="Genomic_DNA"/>
</dbReference>
<dbReference type="PANTHER" id="PTHR48100">
    <property type="entry name" value="BROAD-SPECIFICITY PHOSPHATASE YOR283W-RELATED"/>
    <property type="match status" value="1"/>
</dbReference>
<dbReference type="GO" id="GO:0005737">
    <property type="term" value="C:cytoplasm"/>
    <property type="evidence" value="ECO:0007669"/>
    <property type="project" value="TreeGrafter"/>
</dbReference>
<dbReference type="CDD" id="cd07067">
    <property type="entry name" value="HP_PGM_like"/>
    <property type="match status" value="1"/>
</dbReference>